<evidence type="ECO:0000313" key="13">
    <source>
        <dbReference type="Ensembl" id="ENSVURP00010026539.1"/>
    </source>
</evidence>
<organism evidence="13 14">
    <name type="scientific">Vombatus ursinus</name>
    <name type="common">Common wombat</name>
    <dbReference type="NCBI Taxonomy" id="29139"/>
    <lineage>
        <taxon>Eukaryota</taxon>
        <taxon>Metazoa</taxon>
        <taxon>Chordata</taxon>
        <taxon>Craniata</taxon>
        <taxon>Vertebrata</taxon>
        <taxon>Euteleostomi</taxon>
        <taxon>Mammalia</taxon>
        <taxon>Metatheria</taxon>
        <taxon>Diprotodontia</taxon>
        <taxon>Vombatidae</taxon>
        <taxon>Vombatus</taxon>
    </lineage>
</organism>
<dbReference type="Gene3D" id="2.60.40.10">
    <property type="entry name" value="Immunoglobulins"/>
    <property type="match status" value="1"/>
</dbReference>
<evidence type="ECO:0000256" key="5">
    <source>
        <dbReference type="ARBA" id="ARBA00023130"/>
    </source>
</evidence>
<evidence type="ECO:0000256" key="1">
    <source>
        <dbReference type="ARBA" id="ARBA00004236"/>
    </source>
</evidence>
<evidence type="ECO:0000256" key="9">
    <source>
        <dbReference type="ARBA" id="ARBA00023319"/>
    </source>
</evidence>
<keyword evidence="10" id="KW-1279">T cell receptor</keyword>
<dbReference type="Ensembl" id="ENSVURT00010030227.1">
    <property type="protein sequence ID" value="ENSVURP00010026539.1"/>
    <property type="gene ID" value="ENSVURG00010020313.1"/>
</dbReference>
<dbReference type="Proteomes" id="UP000314987">
    <property type="component" value="Unassembled WGS sequence"/>
</dbReference>
<dbReference type="InterPro" id="IPR007110">
    <property type="entry name" value="Ig-like_dom"/>
</dbReference>
<evidence type="ECO:0000256" key="4">
    <source>
        <dbReference type="ARBA" id="ARBA00022859"/>
    </source>
</evidence>
<protein>
    <recommendedName>
        <fullName evidence="12">Ig-like domain-containing protein</fullName>
    </recommendedName>
</protein>
<keyword evidence="7" id="KW-1015">Disulfide bond</keyword>
<evidence type="ECO:0000256" key="11">
    <source>
        <dbReference type="SAM" id="SignalP"/>
    </source>
</evidence>
<keyword evidence="2" id="KW-1003">Cell membrane</keyword>
<keyword evidence="9" id="KW-0393">Immunoglobulin domain</keyword>
<evidence type="ECO:0000256" key="7">
    <source>
        <dbReference type="ARBA" id="ARBA00023157"/>
    </source>
</evidence>
<evidence type="ECO:0000259" key="12">
    <source>
        <dbReference type="PROSITE" id="PS50835"/>
    </source>
</evidence>
<feature type="chain" id="PRO_5021462754" description="Ig-like domain-containing protein" evidence="11">
    <location>
        <begin position="19"/>
        <end position="154"/>
    </location>
</feature>
<keyword evidence="3 11" id="KW-0732">Signal</keyword>
<dbReference type="PANTHER" id="PTHR19367:SF45">
    <property type="entry name" value="IG-LIKE DOMAIN-CONTAINING PROTEIN"/>
    <property type="match status" value="1"/>
</dbReference>
<dbReference type="GO" id="GO:0002250">
    <property type="term" value="P:adaptive immune response"/>
    <property type="evidence" value="ECO:0007669"/>
    <property type="project" value="UniProtKB-KW"/>
</dbReference>
<evidence type="ECO:0000256" key="2">
    <source>
        <dbReference type="ARBA" id="ARBA00022475"/>
    </source>
</evidence>
<dbReference type="GO" id="GO:0042101">
    <property type="term" value="C:T cell receptor complex"/>
    <property type="evidence" value="ECO:0007669"/>
    <property type="project" value="UniProtKB-KW"/>
</dbReference>
<evidence type="ECO:0000256" key="6">
    <source>
        <dbReference type="ARBA" id="ARBA00023136"/>
    </source>
</evidence>
<dbReference type="Pfam" id="PF07686">
    <property type="entry name" value="V-set"/>
    <property type="match status" value="1"/>
</dbReference>
<accession>A0A4X2LMX4</accession>
<feature type="signal peptide" evidence="11">
    <location>
        <begin position="1"/>
        <end position="18"/>
    </location>
</feature>
<dbReference type="SMART" id="SM00409">
    <property type="entry name" value="IG"/>
    <property type="match status" value="1"/>
</dbReference>
<dbReference type="PROSITE" id="PS50835">
    <property type="entry name" value="IG_LIKE"/>
    <property type="match status" value="1"/>
</dbReference>
<dbReference type="PANTHER" id="PTHR19367">
    <property type="entry name" value="T-CELL RECEPTOR ALPHA CHAIN V REGION"/>
    <property type="match status" value="1"/>
</dbReference>
<evidence type="ECO:0000256" key="3">
    <source>
        <dbReference type="ARBA" id="ARBA00022729"/>
    </source>
</evidence>
<dbReference type="AlphaFoldDB" id="A0A4X2LMX4"/>
<sequence length="154" mass="17573">LKRINPLFLLFLSGDSTAKEVIQPQPATSGQEREAVTLNCKYDISDFNYALFWYKQPPGGGLIFLIRQESYNSQNAREDRYSVNFQKSDKSINLTISALQLGDSAMYFCALYEPTVISEIGGEVQKQEGIWGKHESLARKEEGFSPQLWILRRK</sequence>
<keyword evidence="4" id="KW-0391">Immunity</keyword>
<keyword evidence="14" id="KW-1185">Reference proteome</keyword>
<keyword evidence="5" id="KW-1064">Adaptive immunity</keyword>
<comment type="subcellular location">
    <subcellularLocation>
        <location evidence="1">Cell membrane</location>
    </subcellularLocation>
</comment>
<dbReference type="InterPro" id="IPR003599">
    <property type="entry name" value="Ig_sub"/>
</dbReference>
<evidence type="ECO:0000256" key="10">
    <source>
        <dbReference type="ARBA" id="ARBA00043266"/>
    </source>
</evidence>
<feature type="domain" description="Ig-like" evidence="12">
    <location>
        <begin position="6"/>
        <end position="109"/>
    </location>
</feature>
<dbReference type="InterPro" id="IPR036179">
    <property type="entry name" value="Ig-like_dom_sf"/>
</dbReference>
<reference evidence="14" key="1">
    <citation type="submission" date="2018-12" db="EMBL/GenBank/DDBJ databases">
        <authorList>
            <person name="Yazar S."/>
        </authorList>
    </citation>
    <scope>NUCLEOTIDE SEQUENCE [LARGE SCALE GENOMIC DNA]</scope>
</reference>
<dbReference type="InterPro" id="IPR051287">
    <property type="entry name" value="TCR_variable_region"/>
</dbReference>
<dbReference type="FunFam" id="2.60.40.10:FF:000878">
    <property type="entry name" value="T cell receptor alpha variable 38-1"/>
    <property type="match status" value="1"/>
</dbReference>
<dbReference type="InterPro" id="IPR013783">
    <property type="entry name" value="Ig-like_fold"/>
</dbReference>
<evidence type="ECO:0000256" key="8">
    <source>
        <dbReference type="ARBA" id="ARBA00023170"/>
    </source>
</evidence>
<reference evidence="13" key="3">
    <citation type="submission" date="2025-09" db="UniProtKB">
        <authorList>
            <consortium name="Ensembl"/>
        </authorList>
    </citation>
    <scope>IDENTIFICATION</scope>
</reference>
<keyword evidence="6" id="KW-0472">Membrane</keyword>
<name>A0A4X2LMX4_VOMUR</name>
<dbReference type="GeneTree" id="ENSGT00940000161790"/>
<evidence type="ECO:0000313" key="14">
    <source>
        <dbReference type="Proteomes" id="UP000314987"/>
    </source>
</evidence>
<dbReference type="STRING" id="29139.ENSVURP00010026539"/>
<dbReference type="OMA" id="MYFCAMR"/>
<reference evidence="13" key="2">
    <citation type="submission" date="2025-08" db="UniProtKB">
        <authorList>
            <consortium name="Ensembl"/>
        </authorList>
    </citation>
    <scope>IDENTIFICATION</scope>
</reference>
<keyword evidence="8" id="KW-0675">Receptor</keyword>
<dbReference type="SMART" id="SM00406">
    <property type="entry name" value="IGv"/>
    <property type="match status" value="1"/>
</dbReference>
<dbReference type="InterPro" id="IPR013106">
    <property type="entry name" value="Ig_V-set"/>
</dbReference>
<proteinExistence type="predicted"/>
<dbReference type="SUPFAM" id="SSF48726">
    <property type="entry name" value="Immunoglobulin"/>
    <property type="match status" value="1"/>
</dbReference>